<evidence type="ECO:0000313" key="3">
    <source>
        <dbReference type="Proteomes" id="UP000037931"/>
    </source>
</evidence>
<comment type="caution">
    <text evidence="2">The sequence shown here is derived from an EMBL/GenBank/DDBJ whole genome shotgun (WGS) entry which is preliminary data.</text>
</comment>
<sequence length="378" mass="41904">MAVEVLASLENRDDIIEKRGLDAKFGKPDANWADDSPNDFRDAVKLLATLEWTHISNLRLMAQCFTGYSLREMKGARGVRSVGEISSDFDDRLRQIDPTEVIRSWQDSVKDVPEWARVKPPHILGEVGWYVDGVLVNYDTRVYQERMTLLYSSGVLDKLRSLGRPARILEIGGGYGALALALMEAVPDCEYVICDLPESLLFSGIYLSIATQNVKMHGGAGNERLSLLPNYLFDTLSENFDLVINTLSMSEMSEYQVKRYASGIRNQISDHGIFFEQNQNNIVMGLSFAEALLAPEFPARQQMQSRMVLTEGSPNLWANSQQVLDGLQRPTAQAPAVKAAAIAPPVEAPPSPAVTPPASWMTRIKAGIKRRLASATSR</sequence>
<dbReference type="EMBL" id="JSYZ01000014">
    <property type="protein sequence ID" value="KPA89808.1"/>
    <property type="molecule type" value="Genomic_DNA"/>
</dbReference>
<dbReference type="InterPro" id="IPR029063">
    <property type="entry name" value="SAM-dependent_MTases_sf"/>
</dbReference>
<name>A0A0N0VJG3_9PSED</name>
<dbReference type="InterPro" id="IPR030807">
    <property type="entry name" value="Methyltran_NanM"/>
</dbReference>
<evidence type="ECO:0000313" key="2">
    <source>
        <dbReference type="EMBL" id="KPA89808.1"/>
    </source>
</evidence>
<feature type="domain" description="O-methyltransferase C-terminal" evidence="1">
    <location>
        <begin position="152"/>
        <end position="219"/>
    </location>
</feature>
<proteinExistence type="predicted"/>
<organism evidence="2 3">
    <name type="scientific">Pseudomonas asplenii</name>
    <dbReference type="NCBI Taxonomy" id="53407"/>
    <lineage>
        <taxon>Bacteria</taxon>
        <taxon>Pseudomonadati</taxon>
        <taxon>Pseudomonadota</taxon>
        <taxon>Gammaproteobacteria</taxon>
        <taxon>Pseudomonadales</taxon>
        <taxon>Pseudomonadaceae</taxon>
        <taxon>Pseudomonas</taxon>
    </lineage>
</organism>
<gene>
    <name evidence="2" type="ORF">PF66_03662</name>
</gene>
<reference evidence="2 3" key="1">
    <citation type="journal article" date="2015" name="PLoS ONE">
        <title>Rice-Infecting Pseudomonas Genomes Are Highly Accessorized and Harbor Multiple Putative Virulence Mechanisms to Cause Sheath Brown Rot.</title>
        <authorList>
            <person name="Quibod I.L."/>
            <person name="Grande G."/>
            <person name="Oreiro E.G."/>
            <person name="Borja F.N."/>
            <person name="Dossa G.S."/>
            <person name="Mauleon R."/>
            <person name="Cruz C.V."/>
            <person name="Oliva R."/>
        </authorList>
    </citation>
    <scope>NUCLEOTIDE SEQUENCE [LARGE SCALE GENOMIC DNA]</scope>
    <source>
        <strain evidence="2 3">IRRI 6609</strain>
    </source>
</reference>
<dbReference type="Proteomes" id="UP000037931">
    <property type="component" value="Unassembled WGS sequence"/>
</dbReference>
<dbReference type="SUPFAM" id="SSF53335">
    <property type="entry name" value="S-adenosyl-L-methionine-dependent methyltransferases"/>
    <property type="match status" value="1"/>
</dbReference>
<dbReference type="InterPro" id="IPR001077">
    <property type="entry name" value="COMT_C"/>
</dbReference>
<dbReference type="Gene3D" id="3.40.50.150">
    <property type="entry name" value="Vaccinia Virus protein VP39"/>
    <property type="match status" value="1"/>
</dbReference>
<dbReference type="Pfam" id="PF00891">
    <property type="entry name" value="Methyltransf_2"/>
    <property type="match status" value="1"/>
</dbReference>
<evidence type="ECO:0000259" key="1">
    <source>
        <dbReference type="Pfam" id="PF00891"/>
    </source>
</evidence>
<protein>
    <recommendedName>
        <fullName evidence="1">O-methyltransferase C-terminal domain-containing protein</fullName>
    </recommendedName>
</protein>
<dbReference type="NCBIfam" id="TIGR04371">
    <property type="entry name" value="methyltran_NanM"/>
    <property type="match status" value="1"/>
</dbReference>
<dbReference type="GO" id="GO:0008171">
    <property type="term" value="F:O-methyltransferase activity"/>
    <property type="evidence" value="ECO:0007669"/>
    <property type="project" value="InterPro"/>
</dbReference>
<dbReference type="PATRIC" id="fig|50340.43.peg.960"/>
<accession>A0A0N0VJG3</accession>
<dbReference type="AlphaFoldDB" id="A0A0N0VJG3"/>
<dbReference type="STRING" id="50340.PF66_03662"/>
<keyword evidence="3" id="KW-1185">Reference proteome</keyword>